<dbReference type="AlphaFoldDB" id="A0A382ZU93"/>
<organism evidence="1">
    <name type="scientific">marine metagenome</name>
    <dbReference type="NCBI Taxonomy" id="408172"/>
    <lineage>
        <taxon>unclassified sequences</taxon>
        <taxon>metagenomes</taxon>
        <taxon>ecological metagenomes</taxon>
    </lineage>
</organism>
<protein>
    <submittedName>
        <fullName evidence="1">Uncharacterized protein</fullName>
    </submittedName>
</protein>
<dbReference type="EMBL" id="UINC01186678">
    <property type="protein sequence ID" value="SVD99011.1"/>
    <property type="molecule type" value="Genomic_DNA"/>
</dbReference>
<feature type="non-terminal residue" evidence="1">
    <location>
        <position position="101"/>
    </location>
</feature>
<name>A0A382ZU93_9ZZZZ</name>
<proteinExistence type="predicted"/>
<sequence length="101" mass="11399">MNSPTSNESGEYMLHIPENILNQIHDDIRNDEDRLRGHLIRAIKIGLLSIEGGEFTLSTDKIQSVLNNTADTMTEKYGEFDRNFTSSLDDLIKTKLTGNES</sequence>
<accession>A0A382ZU93</accession>
<reference evidence="1" key="1">
    <citation type="submission" date="2018-05" db="EMBL/GenBank/DDBJ databases">
        <authorList>
            <person name="Lanie J.A."/>
            <person name="Ng W.-L."/>
            <person name="Kazmierczak K.M."/>
            <person name="Andrzejewski T.M."/>
            <person name="Davidsen T.M."/>
            <person name="Wayne K.J."/>
            <person name="Tettelin H."/>
            <person name="Glass J.I."/>
            <person name="Rusch D."/>
            <person name="Podicherti R."/>
            <person name="Tsui H.-C.T."/>
            <person name="Winkler M.E."/>
        </authorList>
    </citation>
    <scope>NUCLEOTIDE SEQUENCE</scope>
</reference>
<evidence type="ECO:0000313" key="1">
    <source>
        <dbReference type="EMBL" id="SVD99011.1"/>
    </source>
</evidence>
<gene>
    <name evidence="1" type="ORF">METZ01_LOCUS451865</name>
</gene>